<evidence type="ECO:0000313" key="3">
    <source>
        <dbReference type="Proteomes" id="UP001153954"/>
    </source>
</evidence>
<dbReference type="Gene3D" id="3.60.10.10">
    <property type="entry name" value="Endonuclease/exonuclease/phosphatase"/>
    <property type="match status" value="1"/>
</dbReference>
<name>A0AAU9UI75_EUPED</name>
<dbReference type="Pfam" id="PF00078">
    <property type="entry name" value="RVT_1"/>
    <property type="match status" value="1"/>
</dbReference>
<dbReference type="PANTHER" id="PTHR19446">
    <property type="entry name" value="REVERSE TRANSCRIPTASES"/>
    <property type="match status" value="1"/>
</dbReference>
<dbReference type="SUPFAM" id="SSF56672">
    <property type="entry name" value="DNA/RNA polymerases"/>
    <property type="match status" value="1"/>
</dbReference>
<dbReference type="EMBL" id="CAKOGL010000018">
    <property type="protein sequence ID" value="CAH2097404.1"/>
    <property type="molecule type" value="Genomic_DNA"/>
</dbReference>
<gene>
    <name evidence="2" type="ORF">EEDITHA_LOCUS12633</name>
</gene>
<dbReference type="GO" id="GO:0071897">
    <property type="term" value="P:DNA biosynthetic process"/>
    <property type="evidence" value="ECO:0007669"/>
    <property type="project" value="UniProtKB-ARBA"/>
</dbReference>
<accession>A0AAU9UI75</accession>
<dbReference type="PROSITE" id="PS50878">
    <property type="entry name" value="RT_POL"/>
    <property type="match status" value="1"/>
</dbReference>
<sequence length="376" mass="43024">MGNYSFNIYHQNTRGLRTKTHGFKRNLLLNSYDVVSLSETWLLDGIGNNELFDDRYVVWRRDRNYVITQEKLGGGVLFAAKKKFMAVERIEWSSTAEDLWVTLSCSKDSRNSRKIHFCTVYLCSANLDQVRSLIKDIDLTKGMGPDNIPPLFISRCSASLTEPLTLLFRRSIIEGVVPKIWKSAFISPIYKSGNKGEVKNYRPISKLCIFAKLLERIVYSQLYRFFSNFFIDEQHGFQKHRSTASNLLTFVDYASEGMDSGGQVDAIFTDYSKAFDRIDHSLLLEKLYLAGIHGSLFRWFSSYIENRSQAVVLNGFSSAWCQVPSGVPQGSLLGPLLFNIFINDISSCFHHSQFLLYADDMKIFRTIKNSTDCNLL</sequence>
<reference evidence="2" key="1">
    <citation type="submission" date="2022-03" db="EMBL/GenBank/DDBJ databases">
        <authorList>
            <person name="Tunstrom K."/>
        </authorList>
    </citation>
    <scope>NUCLEOTIDE SEQUENCE</scope>
</reference>
<dbReference type="Proteomes" id="UP001153954">
    <property type="component" value="Unassembled WGS sequence"/>
</dbReference>
<dbReference type="InterPro" id="IPR000477">
    <property type="entry name" value="RT_dom"/>
</dbReference>
<feature type="domain" description="Reverse transcriptase" evidence="1">
    <location>
        <begin position="170"/>
        <end position="376"/>
    </location>
</feature>
<evidence type="ECO:0000313" key="2">
    <source>
        <dbReference type="EMBL" id="CAH2097404.1"/>
    </source>
</evidence>
<dbReference type="CDD" id="cd01650">
    <property type="entry name" value="RT_nLTR_like"/>
    <property type="match status" value="1"/>
</dbReference>
<proteinExistence type="predicted"/>
<dbReference type="SUPFAM" id="SSF56219">
    <property type="entry name" value="DNase I-like"/>
    <property type="match status" value="1"/>
</dbReference>
<dbReference type="AlphaFoldDB" id="A0AAU9UI75"/>
<dbReference type="InterPro" id="IPR043502">
    <property type="entry name" value="DNA/RNA_pol_sf"/>
</dbReference>
<keyword evidence="3" id="KW-1185">Reference proteome</keyword>
<organism evidence="2 3">
    <name type="scientific">Euphydryas editha</name>
    <name type="common">Edith's checkerspot</name>
    <dbReference type="NCBI Taxonomy" id="104508"/>
    <lineage>
        <taxon>Eukaryota</taxon>
        <taxon>Metazoa</taxon>
        <taxon>Ecdysozoa</taxon>
        <taxon>Arthropoda</taxon>
        <taxon>Hexapoda</taxon>
        <taxon>Insecta</taxon>
        <taxon>Pterygota</taxon>
        <taxon>Neoptera</taxon>
        <taxon>Endopterygota</taxon>
        <taxon>Lepidoptera</taxon>
        <taxon>Glossata</taxon>
        <taxon>Ditrysia</taxon>
        <taxon>Papilionoidea</taxon>
        <taxon>Nymphalidae</taxon>
        <taxon>Nymphalinae</taxon>
        <taxon>Euphydryas</taxon>
    </lineage>
</organism>
<protein>
    <recommendedName>
        <fullName evidence="1">Reverse transcriptase domain-containing protein</fullName>
    </recommendedName>
</protein>
<dbReference type="InterPro" id="IPR036691">
    <property type="entry name" value="Endo/exonu/phosph_ase_sf"/>
</dbReference>
<comment type="caution">
    <text evidence="2">The sequence shown here is derived from an EMBL/GenBank/DDBJ whole genome shotgun (WGS) entry which is preliminary data.</text>
</comment>
<evidence type="ECO:0000259" key="1">
    <source>
        <dbReference type="PROSITE" id="PS50878"/>
    </source>
</evidence>